<evidence type="ECO:0000313" key="2">
    <source>
        <dbReference type="Proteomes" id="UP000191554"/>
    </source>
</evidence>
<comment type="caution">
    <text evidence="1">The sequence shown here is derived from an EMBL/GenBank/DDBJ whole genome shotgun (WGS) entry which is preliminary data.</text>
</comment>
<proteinExistence type="predicted"/>
<dbReference type="Proteomes" id="UP000191554">
    <property type="component" value="Unassembled WGS sequence"/>
</dbReference>
<dbReference type="STRING" id="48256.CLHUN_32350"/>
<name>A0A1V4SI42_RUMHU</name>
<protein>
    <submittedName>
        <fullName evidence="1">Uncharacterized protein</fullName>
    </submittedName>
</protein>
<dbReference type="AlphaFoldDB" id="A0A1V4SI42"/>
<keyword evidence="2" id="KW-1185">Reference proteome</keyword>
<evidence type="ECO:0000313" key="1">
    <source>
        <dbReference type="EMBL" id="OPX42911.1"/>
    </source>
</evidence>
<reference evidence="1 2" key="1">
    <citation type="submission" date="2017-03" db="EMBL/GenBank/DDBJ databases">
        <title>Genome sequence of Clostridium hungatei DSM 14427.</title>
        <authorList>
            <person name="Poehlein A."/>
            <person name="Daniel R."/>
        </authorList>
    </citation>
    <scope>NUCLEOTIDE SEQUENCE [LARGE SCALE GENOMIC DNA]</scope>
    <source>
        <strain evidence="1 2">DSM 14427</strain>
    </source>
</reference>
<accession>A0A1V4SI42</accession>
<gene>
    <name evidence="1" type="ORF">CLHUN_32350</name>
</gene>
<organism evidence="1 2">
    <name type="scientific">Ruminiclostridium hungatei</name>
    <name type="common">Clostridium hungatei</name>
    <dbReference type="NCBI Taxonomy" id="48256"/>
    <lineage>
        <taxon>Bacteria</taxon>
        <taxon>Bacillati</taxon>
        <taxon>Bacillota</taxon>
        <taxon>Clostridia</taxon>
        <taxon>Eubacteriales</taxon>
        <taxon>Oscillospiraceae</taxon>
        <taxon>Ruminiclostridium</taxon>
    </lineage>
</organism>
<sequence>MKLDIVRQEVYNKGNILHMVFFYYNDFKIKLETLC</sequence>
<dbReference type="EMBL" id="MZGX01000023">
    <property type="protein sequence ID" value="OPX42911.1"/>
    <property type="molecule type" value="Genomic_DNA"/>
</dbReference>